<keyword evidence="7" id="KW-1185">Reference proteome</keyword>
<evidence type="ECO:0000256" key="4">
    <source>
        <dbReference type="ARBA" id="ARBA00022679"/>
    </source>
</evidence>
<evidence type="ECO:0000256" key="1">
    <source>
        <dbReference type="ARBA" id="ARBA00004776"/>
    </source>
</evidence>
<dbReference type="EMBL" id="ANNX02000048">
    <property type="protein sequence ID" value="KYC35926.1"/>
    <property type="molecule type" value="Genomic_DNA"/>
</dbReference>
<name>A0A139WU17_9CYAN</name>
<evidence type="ECO:0000256" key="3">
    <source>
        <dbReference type="ARBA" id="ARBA00022676"/>
    </source>
</evidence>
<dbReference type="InterPro" id="IPR029044">
    <property type="entry name" value="Nucleotide-diphossugar_trans"/>
</dbReference>
<comment type="similarity">
    <text evidence="2">Belongs to the glycosyltransferase 2 family.</text>
</comment>
<dbReference type="SUPFAM" id="SSF53448">
    <property type="entry name" value="Nucleotide-diphospho-sugar transferases"/>
    <property type="match status" value="1"/>
</dbReference>
<sequence>MITITAIVPTYRRPKDLSRCLEALKGQNRPADEVLVAVRDTDSDSWAFLKEYNPEPLKLRTVTVTVPGVVAALNAALKEAKGEIVTVTDDDATPHRDWLERIEKYYLSDDRIGGVGGRDWVYWQNKLLDDGTSEVVGIVQWWGRAIGKHHIGVGKAREVDLLKGVNMSFRRHAITLIGFDERMRGTGAQVHFEMSLCLALKRAGWKIVYDPEIAVDHYPAQRFDEDKRDRLNETAVINSVHNETVALLEHLPFVRRIAFVIWAMLIGTQEALGLIQWLRFLPSEGSFAKQKWLASIRGRWQGWLTWQATQNQASAKTLLTVTSDQ</sequence>
<keyword evidence="4 6" id="KW-0808">Transferase</keyword>
<evidence type="ECO:0000256" key="2">
    <source>
        <dbReference type="ARBA" id="ARBA00006739"/>
    </source>
</evidence>
<dbReference type="Proteomes" id="UP000076925">
    <property type="component" value="Unassembled WGS sequence"/>
</dbReference>
<comment type="pathway">
    <text evidence="1">Cell wall biogenesis; cell wall polysaccharide biosynthesis.</text>
</comment>
<comment type="caution">
    <text evidence="6">The sequence shown here is derived from an EMBL/GenBank/DDBJ whole genome shotgun (WGS) entry which is preliminary data.</text>
</comment>
<dbReference type="OrthoDB" id="257969at2"/>
<gene>
    <name evidence="6" type="ORF">WA1_48830</name>
</gene>
<evidence type="ECO:0000259" key="5">
    <source>
        <dbReference type="Pfam" id="PF00535"/>
    </source>
</evidence>
<protein>
    <submittedName>
        <fullName evidence="6">Glycosyl transferase family A</fullName>
    </submittedName>
</protein>
<proteinExistence type="inferred from homology"/>
<organism evidence="6 7">
    <name type="scientific">Scytonema hofmannii PCC 7110</name>
    <dbReference type="NCBI Taxonomy" id="128403"/>
    <lineage>
        <taxon>Bacteria</taxon>
        <taxon>Bacillati</taxon>
        <taxon>Cyanobacteriota</taxon>
        <taxon>Cyanophyceae</taxon>
        <taxon>Nostocales</taxon>
        <taxon>Scytonemataceae</taxon>
        <taxon>Scytonema</taxon>
    </lineage>
</organism>
<dbReference type="GO" id="GO:0016757">
    <property type="term" value="F:glycosyltransferase activity"/>
    <property type="evidence" value="ECO:0007669"/>
    <property type="project" value="UniProtKB-KW"/>
</dbReference>
<feature type="domain" description="Glycosyltransferase 2-like" evidence="5">
    <location>
        <begin position="6"/>
        <end position="127"/>
    </location>
</feature>
<dbReference type="RefSeq" id="WP_017742335.1">
    <property type="nucleotide sequence ID" value="NZ_KQ976354.1"/>
</dbReference>
<evidence type="ECO:0000313" key="7">
    <source>
        <dbReference type="Proteomes" id="UP000076925"/>
    </source>
</evidence>
<dbReference type="STRING" id="128403.WA1_48830"/>
<keyword evidence="3" id="KW-0328">Glycosyltransferase</keyword>
<dbReference type="Gene3D" id="3.90.550.10">
    <property type="entry name" value="Spore Coat Polysaccharide Biosynthesis Protein SpsA, Chain A"/>
    <property type="match status" value="1"/>
</dbReference>
<reference evidence="6 7" key="1">
    <citation type="journal article" date="2013" name="Genome Biol. Evol.">
        <title>Genomes of Stigonematalean cyanobacteria (subsection V) and the evolution of oxygenic photosynthesis from prokaryotes to plastids.</title>
        <authorList>
            <person name="Dagan T."/>
            <person name="Roettger M."/>
            <person name="Stucken K."/>
            <person name="Landan G."/>
            <person name="Koch R."/>
            <person name="Major P."/>
            <person name="Gould S.B."/>
            <person name="Goremykin V.V."/>
            <person name="Rippka R."/>
            <person name="Tandeau de Marsac N."/>
            <person name="Gugger M."/>
            <person name="Lockhart P.J."/>
            <person name="Allen J.F."/>
            <person name="Brune I."/>
            <person name="Maus I."/>
            <person name="Puhler A."/>
            <person name="Martin W.F."/>
        </authorList>
    </citation>
    <scope>NUCLEOTIDE SEQUENCE [LARGE SCALE GENOMIC DNA]</scope>
    <source>
        <strain evidence="6 7">PCC 7110</strain>
    </source>
</reference>
<dbReference type="PANTHER" id="PTHR43179:SF12">
    <property type="entry name" value="GALACTOFURANOSYLTRANSFERASE GLFT2"/>
    <property type="match status" value="1"/>
</dbReference>
<evidence type="ECO:0000313" key="6">
    <source>
        <dbReference type="EMBL" id="KYC35926.1"/>
    </source>
</evidence>
<dbReference type="Pfam" id="PF00535">
    <property type="entry name" value="Glycos_transf_2"/>
    <property type="match status" value="1"/>
</dbReference>
<dbReference type="InterPro" id="IPR001173">
    <property type="entry name" value="Glyco_trans_2-like"/>
</dbReference>
<dbReference type="AlphaFoldDB" id="A0A139WU17"/>
<dbReference type="PANTHER" id="PTHR43179">
    <property type="entry name" value="RHAMNOSYLTRANSFERASE WBBL"/>
    <property type="match status" value="1"/>
</dbReference>
<accession>A0A139WU17</accession>